<name>A0A6A6GX12_VIRVR</name>
<keyword evidence="2" id="KW-1133">Transmembrane helix</keyword>
<accession>A0A6A6GX12</accession>
<feature type="transmembrane region" description="Helical" evidence="2">
    <location>
        <begin position="416"/>
        <end position="435"/>
    </location>
</feature>
<keyword evidence="2" id="KW-0472">Membrane</keyword>
<sequence>MSSALSNQPSARLRQSEGEATEDGDPRHGPRENGHLQNGNSSGEDSAQAEKGDGGSLAPVGFWDSRLKHVRREAFSKWLLTTVVLMAFIMAILSIYWAVFFHIEQNLGSLVVYIVDFDGMAPYNAHPPIVGPTLVQLGQEMVSSGQPSLGYGSLPPENFENDPMQVRQAVFDENCWAAIIINPNATGMLYSAIETGNKSYDPQGAVQLIYEDSRDDTNYYDFILPLLDQYMTEATQRVGQMWTGMVLENASDPTVLRNIQQAPQALSPAIGFSQYNLRPFFPYTTIPSVSIGLIYLIILSFFSFSFYLPIHMKYLKPEGHPPLHFWQLVAWRWLATVVAYLFLSLAYSLLSLAFLVNFSGGNPVTSETEVTVTSYGNPDGYGKGTFLVYWMLNYWGMIALGLACENVAMIVGQPWTGLWLIFWVITNVSTAFYDIDIEPHFFYWGYAWPLHHVVQASRQILFGLHSQIGLNFGVLIAWGAVNTALFPLACRWMKFKNQHHLHEYWA</sequence>
<organism evidence="4 5">
    <name type="scientific">Viridothelium virens</name>
    <name type="common">Speckled blister lichen</name>
    <name type="synonym">Trypethelium virens</name>
    <dbReference type="NCBI Taxonomy" id="1048519"/>
    <lineage>
        <taxon>Eukaryota</taxon>
        <taxon>Fungi</taxon>
        <taxon>Dikarya</taxon>
        <taxon>Ascomycota</taxon>
        <taxon>Pezizomycotina</taxon>
        <taxon>Dothideomycetes</taxon>
        <taxon>Dothideomycetes incertae sedis</taxon>
        <taxon>Trypetheliales</taxon>
        <taxon>Trypetheliaceae</taxon>
        <taxon>Viridothelium</taxon>
    </lineage>
</organism>
<feature type="compositionally biased region" description="Polar residues" evidence="1">
    <location>
        <begin position="35"/>
        <end position="45"/>
    </location>
</feature>
<dbReference type="InterPro" id="IPR022703">
    <property type="entry name" value="DUF3533"/>
</dbReference>
<dbReference type="OrthoDB" id="2140105at2759"/>
<evidence type="ECO:0000313" key="5">
    <source>
        <dbReference type="Proteomes" id="UP000800092"/>
    </source>
</evidence>
<proteinExistence type="predicted"/>
<dbReference type="Pfam" id="PF12051">
    <property type="entry name" value="DUF3533"/>
    <property type="match status" value="1"/>
</dbReference>
<feature type="domain" description="DUF3533" evidence="3">
    <location>
        <begin position="82"/>
        <end position="483"/>
    </location>
</feature>
<dbReference type="InterPro" id="IPR053001">
    <property type="entry name" value="MNNG_permease-like"/>
</dbReference>
<feature type="transmembrane region" description="Helical" evidence="2">
    <location>
        <begin position="468"/>
        <end position="490"/>
    </location>
</feature>
<gene>
    <name evidence="4" type="ORF">EV356DRAFT_474208</name>
</gene>
<feature type="transmembrane region" description="Helical" evidence="2">
    <location>
        <begin position="386"/>
        <end position="404"/>
    </location>
</feature>
<reference evidence="4" key="1">
    <citation type="journal article" date="2020" name="Stud. Mycol.">
        <title>101 Dothideomycetes genomes: a test case for predicting lifestyles and emergence of pathogens.</title>
        <authorList>
            <person name="Haridas S."/>
            <person name="Albert R."/>
            <person name="Binder M."/>
            <person name="Bloem J."/>
            <person name="Labutti K."/>
            <person name="Salamov A."/>
            <person name="Andreopoulos B."/>
            <person name="Baker S."/>
            <person name="Barry K."/>
            <person name="Bills G."/>
            <person name="Bluhm B."/>
            <person name="Cannon C."/>
            <person name="Castanera R."/>
            <person name="Culley D."/>
            <person name="Daum C."/>
            <person name="Ezra D."/>
            <person name="Gonzalez J."/>
            <person name="Henrissat B."/>
            <person name="Kuo A."/>
            <person name="Liang C."/>
            <person name="Lipzen A."/>
            <person name="Lutzoni F."/>
            <person name="Magnuson J."/>
            <person name="Mondo S."/>
            <person name="Nolan M."/>
            <person name="Ohm R."/>
            <person name="Pangilinan J."/>
            <person name="Park H.-J."/>
            <person name="Ramirez L."/>
            <person name="Alfaro M."/>
            <person name="Sun H."/>
            <person name="Tritt A."/>
            <person name="Yoshinaga Y."/>
            <person name="Zwiers L.-H."/>
            <person name="Turgeon B."/>
            <person name="Goodwin S."/>
            <person name="Spatafora J."/>
            <person name="Crous P."/>
            <person name="Grigoriev I."/>
        </authorList>
    </citation>
    <scope>NUCLEOTIDE SEQUENCE</scope>
    <source>
        <strain evidence="4">Tuck. ex Michener</strain>
    </source>
</reference>
<dbReference type="GO" id="GO:0016020">
    <property type="term" value="C:membrane"/>
    <property type="evidence" value="ECO:0007669"/>
    <property type="project" value="TreeGrafter"/>
</dbReference>
<keyword evidence="2" id="KW-0812">Transmembrane</keyword>
<feature type="transmembrane region" description="Helical" evidence="2">
    <location>
        <begin position="78"/>
        <end position="99"/>
    </location>
</feature>
<evidence type="ECO:0000259" key="3">
    <source>
        <dbReference type="Pfam" id="PF12051"/>
    </source>
</evidence>
<feature type="region of interest" description="Disordered" evidence="1">
    <location>
        <begin position="1"/>
        <end position="56"/>
    </location>
</feature>
<feature type="compositionally biased region" description="Polar residues" evidence="1">
    <location>
        <begin position="1"/>
        <end position="10"/>
    </location>
</feature>
<feature type="compositionally biased region" description="Basic and acidic residues" evidence="1">
    <location>
        <begin position="24"/>
        <end position="34"/>
    </location>
</feature>
<dbReference type="PANTHER" id="PTHR34814">
    <property type="entry name" value="NITROSOGUANIDINE RESISTANCE PROTEIN SNG1"/>
    <property type="match status" value="1"/>
</dbReference>
<dbReference type="PANTHER" id="PTHR34814:SF1">
    <property type="entry name" value="NITROSOGUANIDINE RESISTANCE PROTEIN SNG1"/>
    <property type="match status" value="1"/>
</dbReference>
<evidence type="ECO:0000256" key="1">
    <source>
        <dbReference type="SAM" id="MobiDB-lite"/>
    </source>
</evidence>
<protein>
    <submittedName>
        <fullName evidence="4">MNNG and nitrosoguanidine resistance protein</fullName>
    </submittedName>
</protein>
<feature type="transmembrane region" description="Helical" evidence="2">
    <location>
        <begin position="331"/>
        <end position="356"/>
    </location>
</feature>
<evidence type="ECO:0000256" key="2">
    <source>
        <dbReference type="SAM" id="Phobius"/>
    </source>
</evidence>
<dbReference type="Proteomes" id="UP000800092">
    <property type="component" value="Unassembled WGS sequence"/>
</dbReference>
<feature type="transmembrane region" description="Helical" evidence="2">
    <location>
        <begin position="289"/>
        <end position="310"/>
    </location>
</feature>
<keyword evidence="5" id="KW-1185">Reference proteome</keyword>
<dbReference type="AlphaFoldDB" id="A0A6A6GX12"/>
<dbReference type="EMBL" id="ML991847">
    <property type="protein sequence ID" value="KAF2230128.1"/>
    <property type="molecule type" value="Genomic_DNA"/>
</dbReference>
<evidence type="ECO:0000313" key="4">
    <source>
        <dbReference type="EMBL" id="KAF2230128.1"/>
    </source>
</evidence>